<evidence type="ECO:0000256" key="1">
    <source>
        <dbReference type="SAM" id="SignalP"/>
    </source>
</evidence>
<protein>
    <submittedName>
        <fullName evidence="2">Uncharacterized protein</fullName>
    </submittedName>
</protein>
<accession>A0A6N4XF71</accession>
<evidence type="ECO:0000313" key="3">
    <source>
        <dbReference type="Proteomes" id="UP000445144"/>
    </source>
</evidence>
<dbReference type="PROSITE" id="PS51257">
    <property type="entry name" value="PROKAR_LIPOPROTEIN"/>
    <property type="match status" value="1"/>
</dbReference>
<feature type="chain" id="PRO_5026770759" evidence="1">
    <location>
        <begin position="21"/>
        <end position="72"/>
    </location>
</feature>
<gene>
    <name evidence="2" type="ORF">CHRY9293_03362</name>
</gene>
<keyword evidence="1" id="KW-0732">Signal</keyword>
<dbReference type="Proteomes" id="UP000445144">
    <property type="component" value="Unassembled WGS sequence"/>
</dbReference>
<reference evidence="2 3" key="1">
    <citation type="submission" date="2020-01" db="EMBL/GenBank/DDBJ databases">
        <authorList>
            <person name="Rodrigo-Torres L."/>
            <person name="Arahal R. D."/>
            <person name="Lucena T."/>
        </authorList>
    </citation>
    <scope>NUCLEOTIDE SEQUENCE [LARGE SCALE GENOMIC DNA]</scope>
    <source>
        <strain evidence="2 3">CECT 9293</strain>
    </source>
</reference>
<feature type="signal peptide" evidence="1">
    <location>
        <begin position="1"/>
        <end position="20"/>
    </location>
</feature>
<dbReference type="RefSeq" id="WP_162033984.1">
    <property type="nucleotide sequence ID" value="NZ_CACVBR010000047.1"/>
</dbReference>
<evidence type="ECO:0000313" key="2">
    <source>
        <dbReference type="EMBL" id="CAA7197307.1"/>
    </source>
</evidence>
<dbReference type="EMBL" id="CACVBR010000047">
    <property type="protein sequence ID" value="CAA7197307.1"/>
    <property type="molecule type" value="Genomic_DNA"/>
</dbReference>
<name>A0A6N4XF71_9FLAO</name>
<proteinExistence type="predicted"/>
<keyword evidence="3" id="KW-1185">Reference proteome</keyword>
<sequence>MKKIISLTTLLIMIMMTALSCRQDEINDQQDEVIITNNMSTINSTECIDTLQVENSTLNPDPPIKNGTHWKR</sequence>
<dbReference type="AlphaFoldDB" id="A0A6N4XF71"/>
<organism evidence="2 3">
    <name type="scientific">Chryseobacterium potabilaquae</name>
    <dbReference type="NCBI Taxonomy" id="2675057"/>
    <lineage>
        <taxon>Bacteria</taxon>
        <taxon>Pseudomonadati</taxon>
        <taxon>Bacteroidota</taxon>
        <taxon>Flavobacteriia</taxon>
        <taxon>Flavobacteriales</taxon>
        <taxon>Weeksellaceae</taxon>
        <taxon>Chryseobacterium group</taxon>
        <taxon>Chryseobacterium</taxon>
    </lineage>
</organism>